<dbReference type="GO" id="GO:0008982">
    <property type="term" value="F:protein-N(PI)-phosphohistidine-sugar phosphotransferase activity"/>
    <property type="evidence" value="ECO:0007669"/>
    <property type="project" value="InterPro"/>
</dbReference>
<dbReference type="GO" id="GO:0016301">
    <property type="term" value="F:kinase activity"/>
    <property type="evidence" value="ECO:0007669"/>
    <property type="project" value="UniProtKB-KW"/>
</dbReference>
<dbReference type="SUPFAM" id="SSF52728">
    <property type="entry name" value="PTS IIb component"/>
    <property type="match status" value="1"/>
</dbReference>
<dbReference type="PROSITE" id="PS51101">
    <property type="entry name" value="PTS_EIIB_TYPE_4"/>
    <property type="match status" value="1"/>
</dbReference>
<evidence type="ECO:0000256" key="5">
    <source>
        <dbReference type="ARBA" id="ARBA00022679"/>
    </source>
</evidence>
<dbReference type="Proteomes" id="UP000601171">
    <property type="component" value="Unassembled WGS sequence"/>
</dbReference>
<accession>A0A926ETL4</accession>
<dbReference type="Gene3D" id="3.40.35.10">
    <property type="entry name" value="Phosphotransferase system, sorbose subfamily IIB component"/>
    <property type="match status" value="1"/>
</dbReference>
<comment type="caution">
    <text evidence="9">The sequence shown here is derived from an EMBL/GenBank/DDBJ whole genome shotgun (WGS) entry which is preliminary data.</text>
</comment>
<dbReference type="GO" id="GO:0005737">
    <property type="term" value="C:cytoplasm"/>
    <property type="evidence" value="ECO:0007669"/>
    <property type="project" value="UniProtKB-SubCell"/>
</dbReference>
<comment type="subcellular location">
    <subcellularLocation>
        <location evidence="1">Cytoplasm</location>
    </subcellularLocation>
</comment>
<evidence type="ECO:0000256" key="2">
    <source>
        <dbReference type="ARBA" id="ARBA00022448"/>
    </source>
</evidence>
<keyword evidence="10" id="KW-1185">Reference proteome</keyword>
<keyword evidence="6" id="KW-0598">Phosphotransferase system</keyword>
<keyword evidence="7" id="KW-0418">Kinase</keyword>
<organism evidence="9 10">
    <name type="scientific">Paratissierella segnis</name>
    <dbReference type="NCBI Taxonomy" id="2763679"/>
    <lineage>
        <taxon>Bacteria</taxon>
        <taxon>Bacillati</taxon>
        <taxon>Bacillota</taxon>
        <taxon>Tissierellia</taxon>
        <taxon>Tissierellales</taxon>
        <taxon>Tissierellaceae</taxon>
        <taxon>Paratissierella</taxon>
    </lineage>
</organism>
<dbReference type="EMBL" id="JACRTG010000018">
    <property type="protein sequence ID" value="MBC8588008.1"/>
    <property type="molecule type" value="Genomic_DNA"/>
</dbReference>
<dbReference type="AlphaFoldDB" id="A0A926ETL4"/>
<dbReference type="InterPro" id="IPR036667">
    <property type="entry name" value="PTS_IIB_sorbose-sp_sf"/>
</dbReference>
<evidence type="ECO:0000313" key="9">
    <source>
        <dbReference type="EMBL" id="MBC8588008.1"/>
    </source>
</evidence>
<dbReference type="GO" id="GO:0009401">
    <property type="term" value="P:phosphoenolpyruvate-dependent sugar phosphotransferase system"/>
    <property type="evidence" value="ECO:0007669"/>
    <property type="project" value="UniProtKB-KW"/>
</dbReference>
<keyword evidence="3" id="KW-0963">Cytoplasm</keyword>
<evidence type="ECO:0000256" key="4">
    <source>
        <dbReference type="ARBA" id="ARBA00022597"/>
    </source>
</evidence>
<name>A0A926ETL4_9FIRM</name>
<keyword evidence="5" id="KW-0808">Transferase</keyword>
<evidence type="ECO:0000256" key="6">
    <source>
        <dbReference type="ARBA" id="ARBA00022683"/>
    </source>
</evidence>
<evidence type="ECO:0000259" key="8">
    <source>
        <dbReference type="PROSITE" id="PS51101"/>
    </source>
</evidence>
<feature type="domain" description="PTS EIIB type-4" evidence="8">
    <location>
        <begin position="1"/>
        <end position="156"/>
    </location>
</feature>
<sequence>MKKIVFFRIDERLIHGQIVTSWLNSVKCDTIVVADDKATKDLFSKTVYSMAVPRDYKFILSTVDDAITYLKDNGSEDVFLIAGNIHAAELLINALNLSSVNLGYLGSHPGRMKYDKSLFLSQEDLVIIKRLLNKGIEIFVQNVSTERKKNINSIIK</sequence>
<evidence type="ECO:0000256" key="7">
    <source>
        <dbReference type="ARBA" id="ARBA00022777"/>
    </source>
</evidence>
<dbReference type="Pfam" id="PF03830">
    <property type="entry name" value="PTSIIB_sorb"/>
    <property type="match status" value="1"/>
</dbReference>
<evidence type="ECO:0000313" key="10">
    <source>
        <dbReference type="Proteomes" id="UP000601171"/>
    </source>
</evidence>
<keyword evidence="2" id="KW-0813">Transport</keyword>
<evidence type="ECO:0000256" key="3">
    <source>
        <dbReference type="ARBA" id="ARBA00022490"/>
    </source>
</evidence>
<proteinExistence type="predicted"/>
<dbReference type="RefSeq" id="WP_262429462.1">
    <property type="nucleotide sequence ID" value="NZ_JACRTG010000018.1"/>
</dbReference>
<reference evidence="9" key="1">
    <citation type="submission" date="2020-08" db="EMBL/GenBank/DDBJ databases">
        <title>Genome public.</title>
        <authorList>
            <person name="Liu C."/>
            <person name="Sun Q."/>
        </authorList>
    </citation>
    <scope>NUCLEOTIDE SEQUENCE</scope>
    <source>
        <strain evidence="9">BX21</strain>
    </source>
</reference>
<dbReference type="InterPro" id="IPR004720">
    <property type="entry name" value="PTS_IIB_sorbose-sp"/>
</dbReference>
<gene>
    <name evidence="9" type="ORF">H8707_07130</name>
</gene>
<keyword evidence="4 9" id="KW-0762">Sugar transport</keyword>
<protein>
    <submittedName>
        <fullName evidence="9">PTS sugar transporter subunit IIB</fullName>
    </submittedName>
</protein>
<evidence type="ECO:0000256" key="1">
    <source>
        <dbReference type="ARBA" id="ARBA00004496"/>
    </source>
</evidence>